<accession>A0AAV9SJK9</accession>
<protein>
    <submittedName>
        <fullName evidence="2">Uncharacterized protein</fullName>
    </submittedName>
</protein>
<evidence type="ECO:0000256" key="1">
    <source>
        <dbReference type="SAM" id="MobiDB-lite"/>
    </source>
</evidence>
<feature type="compositionally biased region" description="Low complexity" evidence="1">
    <location>
        <begin position="125"/>
        <end position="137"/>
    </location>
</feature>
<comment type="caution">
    <text evidence="2">The sequence shown here is derived from an EMBL/GenBank/DDBJ whole genome shotgun (WGS) entry which is preliminary data.</text>
</comment>
<dbReference type="AlphaFoldDB" id="A0AAV9SJK9"/>
<sequence>MRLQVQRIQSTTGPSSANHQLDAKDVSVPFSPSSQNPRSMPCLTISSIHHYLRQHLLLLRPLLADASSPSPRIRLSSSYVVGGIRSSSNFSDSMFSLETPSVQPSASSPSSAPLALLSSSSPSLLSTPSVKPSSTSLQPHNPVPEFSDEGVQVGSRFPHHSPTFLRGFLHPVDQTPEPLCGSLGPVDRLPELLFGLQYAVNKFAELHPRLSTPSSWPPEKVLRGFSASLQTSITSCLWPPELCASLP</sequence>
<name>A0AAV9SJK9_9TELE</name>
<reference evidence="2 3" key="1">
    <citation type="submission" date="2021-06" db="EMBL/GenBank/DDBJ databases">
        <authorList>
            <person name="Palmer J.M."/>
        </authorList>
    </citation>
    <scope>NUCLEOTIDE SEQUENCE [LARGE SCALE GENOMIC DNA]</scope>
    <source>
        <strain evidence="2 3">MEX-2019</strain>
        <tissue evidence="2">Muscle</tissue>
    </source>
</reference>
<feature type="region of interest" description="Disordered" evidence="1">
    <location>
        <begin position="125"/>
        <end position="152"/>
    </location>
</feature>
<evidence type="ECO:0000313" key="3">
    <source>
        <dbReference type="Proteomes" id="UP001311232"/>
    </source>
</evidence>
<organism evidence="2 3">
    <name type="scientific">Crenichthys baileyi</name>
    <name type="common">White River springfish</name>
    <dbReference type="NCBI Taxonomy" id="28760"/>
    <lineage>
        <taxon>Eukaryota</taxon>
        <taxon>Metazoa</taxon>
        <taxon>Chordata</taxon>
        <taxon>Craniata</taxon>
        <taxon>Vertebrata</taxon>
        <taxon>Euteleostomi</taxon>
        <taxon>Actinopterygii</taxon>
        <taxon>Neopterygii</taxon>
        <taxon>Teleostei</taxon>
        <taxon>Neoteleostei</taxon>
        <taxon>Acanthomorphata</taxon>
        <taxon>Ovalentaria</taxon>
        <taxon>Atherinomorphae</taxon>
        <taxon>Cyprinodontiformes</taxon>
        <taxon>Goodeidae</taxon>
        <taxon>Crenichthys</taxon>
    </lineage>
</organism>
<dbReference type="EMBL" id="JAHHUM010000307">
    <property type="protein sequence ID" value="KAK5621378.1"/>
    <property type="molecule type" value="Genomic_DNA"/>
</dbReference>
<gene>
    <name evidence="2" type="ORF">CRENBAI_008380</name>
</gene>
<dbReference type="Proteomes" id="UP001311232">
    <property type="component" value="Unassembled WGS sequence"/>
</dbReference>
<proteinExistence type="predicted"/>
<keyword evidence="3" id="KW-1185">Reference proteome</keyword>
<feature type="compositionally biased region" description="Polar residues" evidence="1">
    <location>
        <begin position="1"/>
        <end position="19"/>
    </location>
</feature>
<evidence type="ECO:0000313" key="2">
    <source>
        <dbReference type="EMBL" id="KAK5621378.1"/>
    </source>
</evidence>
<feature type="region of interest" description="Disordered" evidence="1">
    <location>
        <begin position="1"/>
        <end position="22"/>
    </location>
</feature>